<gene>
    <name evidence="1" type="ORF">RV15_GL003009</name>
</gene>
<sequence>MYNRSFISTTNSFYIKNKQESITKSSFFYHIFINFYKKMRKMENDYSDK</sequence>
<dbReference type="Proteomes" id="UP000183039">
    <property type="component" value="Unassembled WGS sequence"/>
</dbReference>
<accession>A0AA91GFX1</accession>
<evidence type="ECO:0000313" key="1">
    <source>
        <dbReference type="EMBL" id="OJG92584.1"/>
    </source>
</evidence>
<name>A0AA91GFX1_9ENTE</name>
<protein>
    <submittedName>
        <fullName evidence="1">Uncharacterized protein</fullName>
    </submittedName>
</protein>
<proteinExistence type="predicted"/>
<comment type="caution">
    <text evidence="1">The sequence shown here is derived from an EMBL/GenBank/DDBJ whole genome shotgun (WGS) entry which is preliminary data.</text>
</comment>
<reference evidence="1 2" key="1">
    <citation type="submission" date="2014-12" db="EMBL/GenBank/DDBJ databases">
        <title>Draft genome sequences of 29 type strains of Enterococci.</title>
        <authorList>
            <person name="Zhong Z."/>
            <person name="Sun Z."/>
            <person name="Liu W."/>
            <person name="Zhang W."/>
            <person name="Zhang H."/>
        </authorList>
    </citation>
    <scope>NUCLEOTIDE SEQUENCE [LARGE SCALE GENOMIC DNA]</scope>
    <source>
        <strain evidence="1 2">DSM 22801</strain>
    </source>
</reference>
<dbReference type="AlphaFoldDB" id="A0AA91GFX1"/>
<organism evidence="1 2">
    <name type="scientific">Enterococcus silesiacus</name>
    <dbReference type="NCBI Taxonomy" id="332949"/>
    <lineage>
        <taxon>Bacteria</taxon>
        <taxon>Bacillati</taxon>
        <taxon>Bacillota</taxon>
        <taxon>Bacilli</taxon>
        <taxon>Lactobacillales</taxon>
        <taxon>Enterococcaceae</taxon>
        <taxon>Enterococcus</taxon>
    </lineage>
</organism>
<evidence type="ECO:0000313" key="2">
    <source>
        <dbReference type="Proteomes" id="UP000183039"/>
    </source>
</evidence>
<dbReference type="EMBL" id="JXLC01000005">
    <property type="protein sequence ID" value="OJG92584.1"/>
    <property type="molecule type" value="Genomic_DNA"/>
</dbReference>